<dbReference type="InterPro" id="IPR006689">
    <property type="entry name" value="Small_GTPase_ARF/SAR"/>
</dbReference>
<keyword evidence="17" id="KW-0479">Metal-binding</keyword>
<keyword evidence="8" id="KW-0519">Myristate</keyword>
<keyword evidence="7" id="KW-0963">Cytoplasm</keyword>
<dbReference type="Gene3D" id="3.40.50.300">
    <property type="entry name" value="P-loop containing nucleotide triphosphate hydrolases"/>
    <property type="match status" value="1"/>
</dbReference>
<dbReference type="VEuPathDB" id="TriTrypDB:TvY486_0804610"/>
<evidence type="ECO:0000313" key="19">
    <source>
        <dbReference type="EMBL" id="CCC49853.1"/>
    </source>
</evidence>
<evidence type="ECO:0000256" key="17">
    <source>
        <dbReference type="PIRSR" id="PIRSR606689-2"/>
    </source>
</evidence>
<keyword evidence="11 16" id="KW-0342">GTP-binding</keyword>
<keyword evidence="15" id="KW-0449">Lipoprotein</keyword>
<feature type="binding site" evidence="17">
    <location>
        <position position="21"/>
    </location>
    <ligand>
        <name>Mg(2+)</name>
        <dbReference type="ChEBI" id="CHEBI:18420"/>
    </ligand>
</feature>
<dbReference type="CDD" id="cd04157">
    <property type="entry name" value="Arl6"/>
    <property type="match status" value="1"/>
</dbReference>
<keyword evidence="10" id="KW-0970">Cilium biogenesis/degradation</keyword>
<comment type="subcellular location">
    <subcellularLocation>
        <location evidence="3">Cell projection</location>
        <location evidence="3">Cilium membrane</location>
        <topology evidence="3">Peripheral membrane protein</topology>
        <orientation evidence="3">Cytoplasmic side</orientation>
    </subcellularLocation>
    <subcellularLocation>
        <location evidence="2">Cytoplasm</location>
        <location evidence="2">Cytoskeleton</location>
        <location evidence="2">Cilium axoneme</location>
    </subcellularLocation>
    <subcellularLocation>
        <location evidence="1">Cytoplasm</location>
        <location evidence="1">Cytoskeleton</location>
        <location evidence="1">Cilium basal body</location>
    </subcellularLocation>
</comment>
<proteinExistence type="inferred from homology"/>
<reference evidence="19" key="1">
    <citation type="journal article" date="2012" name="Proc. Natl. Acad. Sci. U.S.A.">
        <title>Antigenic diversity is generated by distinct evolutionary mechanisms in African trypanosome species.</title>
        <authorList>
            <person name="Jackson A.P."/>
            <person name="Berry A."/>
            <person name="Aslett M."/>
            <person name="Allison H.C."/>
            <person name="Burton P."/>
            <person name="Vavrova-Anderson J."/>
            <person name="Brown R."/>
            <person name="Browne H."/>
            <person name="Corton N."/>
            <person name="Hauser H."/>
            <person name="Gamble J."/>
            <person name="Gilderthorp R."/>
            <person name="Marcello L."/>
            <person name="McQuillan J."/>
            <person name="Otto T.D."/>
            <person name="Quail M.A."/>
            <person name="Sanders M.J."/>
            <person name="van Tonder A."/>
            <person name="Ginger M.L."/>
            <person name="Field M.C."/>
            <person name="Barry J.D."/>
            <person name="Hertz-Fowler C."/>
            <person name="Berriman M."/>
        </authorList>
    </citation>
    <scope>NUCLEOTIDE SEQUENCE</scope>
    <source>
        <strain evidence="19">Y486</strain>
    </source>
</reference>
<evidence type="ECO:0000256" key="7">
    <source>
        <dbReference type="ARBA" id="ARBA00022490"/>
    </source>
</evidence>
<evidence type="ECO:0000256" key="13">
    <source>
        <dbReference type="ARBA" id="ARBA00023212"/>
    </source>
</evidence>
<dbReference type="SUPFAM" id="SSF52540">
    <property type="entry name" value="P-loop containing nucleoside triphosphate hydrolases"/>
    <property type="match status" value="1"/>
</dbReference>
<keyword evidence="17" id="KW-0460">Magnesium</keyword>
<evidence type="ECO:0000256" key="3">
    <source>
        <dbReference type="ARBA" id="ARBA00004522"/>
    </source>
</evidence>
<keyword evidence="6" id="KW-1003">Cell membrane</keyword>
<dbReference type="PRINTS" id="PR00328">
    <property type="entry name" value="SAR1GTPBP"/>
</dbReference>
<gene>
    <name evidence="19" type="ORF">TVY486_0804610</name>
</gene>
<sequence length="190" mass="20974">MGQSKTKMHVVVCGLDNSGKTTIINHMKPTPLRTKHIAATVGYNVDKFEKGRVAFTVFDMGGAKKFRGLWETYYNDIDAVIFVVDSSDTLRLCVVKAEIEAMLEHADISRELPGGSRVPFLFYANKMDLPSAKTAAELVDMLDLTTLMANHPFLICSSNALKGTGVEEGFEWLQGMPCRNGNKAGAKQRR</sequence>
<evidence type="ECO:0000256" key="15">
    <source>
        <dbReference type="ARBA" id="ARBA00023288"/>
    </source>
</evidence>
<feature type="binding site" evidence="17">
    <location>
        <position position="40"/>
    </location>
    <ligand>
        <name>Mg(2+)</name>
        <dbReference type="ChEBI" id="CHEBI:18420"/>
    </ligand>
</feature>
<dbReference type="OMA" id="NKPWHIC"/>
<feature type="binding site" evidence="16">
    <location>
        <begin position="125"/>
        <end position="128"/>
    </location>
    <ligand>
        <name>GTP</name>
        <dbReference type="ChEBI" id="CHEBI:37565"/>
    </ligand>
</feature>
<dbReference type="InterPro" id="IPR005225">
    <property type="entry name" value="Small_GTP-bd"/>
</dbReference>
<dbReference type="InterPro" id="IPR041839">
    <property type="entry name" value="Arl6"/>
</dbReference>
<protein>
    <recommendedName>
        <fullName evidence="5">ADP-ribosylation factor-like protein 6</fullName>
    </recommendedName>
</protein>
<evidence type="ECO:0000256" key="1">
    <source>
        <dbReference type="ARBA" id="ARBA00004120"/>
    </source>
</evidence>
<dbReference type="GO" id="GO:0060170">
    <property type="term" value="C:ciliary membrane"/>
    <property type="evidence" value="ECO:0007669"/>
    <property type="project" value="UniProtKB-SubCell"/>
</dbReference>
<comment type="similarity">
    <text evidence="4 18">Belongs to the small GTPase superfamily. Arf family.</text>
</comment>
<feature type="binding site" evidence="16">
    <location>
        <position position="62"/>
    </location>
    <ligand>
        <name>GTP</name>
        <dbReference type="ChEBI" id="CHEBI:37565"/>
    </ligand>
</feature>
<evidence type="ECO:0000256" key="12">
    <source>
        <dbReference type="ARBA" id="ARBA00023136"/>
    </source>
</evidence>
<dbReference type="PANTHER" id="PTHR11711">
    <property type="entry name" value="ADP RIBOSYLATION FACTOR-RELATED"/>
    <property type="match status" value="1"/>
</dbReference>
<dbReference type="Pfam" id="PF00025">
    <property type="entry name" value="Arf"/>
    <property type="match status" value="1"/>
</dbReference>
<dbReference type="InterPro" id="IPR027417">
    <property type="entry name" value="P-loop_NTPase"/>
</dbReference>
<evidence type="ECO:0000256" key="4">
    <source>
        <dbReference type="ARBA" id="ARBA00010290"/>
    </source>
</evidence>
<dbReference type="AlphaFoldDB" id="G0U198"/>
<evidence type="ECO:0000256" key="2">
    <source>
        <dbReference type="ARBA" id="ARBA00004430"/>
    </source>
</evidence>
<dbReference type="GO" id="GO:0046872">
    <property type="term" value="F:metal ion binding"/>
    <property type="evidence" value="ECO:0007669"/>
    <property type="project" value="UniProtKB-KW"/>
</dbReference>
<name>G0U198_TRYVY</name>
<dbReference type="SMART" id="SM00177">
    <property type="entry name" value="ARF"/>
    <property type="match status" value="1"/>
</dbReference>
<dbReference type="GO" id="GO:0030030">
    <property type="term" value="P:cell projection organization"/>
    <property type="evidence" value="ECO:0007669"/>
    <property type="project" value="UniProtKB-KW"/>
</dbReference>
<keyword evidence="12" id="KW-0472">Membrane</keyword>
<dbReference type="GO" id="GO:0003924">
    <property type="term" value="F:GTPase activity"/>
    <property type="evidence" value="ECO:0007669"/>
    <property type="project" value="InterPro"/>
</dbReference>
<dbReference type="FunFam" id="3.40.50.300:FF:000457">
    <property type="entry name" value="ADP-ribosylation factor-like protein 6"/>
    <property type="match status" value="1"/>
</dbReference>
<keyword evidence="13" id="KW-0206">Cytoskeleton</keyword>
<keyword evidence="14" id="KW-0966">Cell projection</keyword>
<dbReference type="PROSITE" id="PS51417">
    <property type="entry name" value="ARF"/>
    <property type="match status" value="1"/>
</dbReference>
<dbReference type="NCBIfam" id="TIGR00231">
    <property type="entry name" value="small_GTP"/>
    <property type="match status" value="1"/>
</dbReference>
<keyword evidence="9 16" id="KW-0547">Nucleotide-binding</keyword>
<dbReference type="SMART" id="SM00178">
    <property type="entry name" value="SAR"/>
    <property type="match status" value="1"/>
</dbReference>
<evidence type="ECO:0000256" key="14">
    <source>
        <dbReference type="ARBA" id="ARBA00023273"/>
    </source>
</evidence>
<accession>G0U198</accession>
<evidence type="ECO:0000256" key="6">
    <source>
        <dbReference type="ARBA" id="ARBA00022475"/>
    </source>
</evidence>
<organism evidence="19">
    <name type="scientific">Trypanosoma vivax (strain Y486)</name>
    <dbReference type="NCBI Taxonomy" id="1055687"/>
    <lineage>
        <taxon>Eukaryota</taxon>
        <taxon>Discoba</taxon>
        <taxon>Euglenozoa</taxon>
        <taxon>Kinetoplastea</taxon>
        <taxon>Metakinetoplastina</taxon>
        <taxon>Trypanosomatida</taxon>
        <taxon>Trypanosomatidae</taxon>
        <taxon>Trypanosoma</taxon>
        <taxon>Duttonella</taxon>
    </lineage>
</organism>
<evidence type="ECO:0000256" key="5">
    <source>
        <dbReference type="ARBA" id="ARBA00019766"/>
    </source>
</evidence>
<dbReference type="EMBL" id="HE573024">
    <property type="protein sequence ID" value="CCC49853.1"/>
    <property type="molecule type" value="Genomic_DNA"/>
</dbReference>
<evidence type="ECO:0000256" key="11">
    <source>
        <dbReference type="ARBA" id="ARBA00023134"/>
    </source>
</evidence>
<evidence type="ECO:0000256" key="9">
    <source>
        <dbReference type="ARBA" id="ARBA00022741"/>
    </source>
</evidence>
<evidence type="ECO:0000256" key="10">
    <source>
        <dbReference type="ARBA" id="ARBA00022794"/>
    </source>
</evidence>
<dbReference type="GO" id="GO:0005525">
    <property type="term" value="F:GTP binding"/>
    <property type="evidence" value="ECO:0007669"/>
    <property type="project" value="UniProtKB-KW"/>
</dbReference>
<dbReference type="InterPro" id="IPR024156">
    <property type="entry name" value="Small_GTPase_ARF"/>
</dbReference>
<evidence type="ECO:0000256" key="18">
    <source>
        <dbReference type="RuleBase" id="RU003925"/>
    </source>
</evidence>
<feature type="binding site" evidence="16">
    <location>
        <begin position="14"/>
        <end position="21"/>
    </location>
    <ligand>
        <name>GTP</name>
        <dbReference type="ChEBI" id="CHEBI:37565"/>
    </ligand>
</feature>
<evidence type="ECO:0000256" key="8">
    <source>
        <dbReference type="ARBA" id="ARBA00022707"/>
    </source>
</evidence>
<dbReference type="GO" id="GO:0005930">
    <property type="term" value="C:axoneme"/>
    <property type="evidence" value="ECO:0007669"/>
    <property type="project" value="UniProtKB-SubCell"/>
</dbReference>
<evidence type="ECO:0000256" key="16">
    <source>
        <dbReference type="PIRSR" id="PIRSR606689-1"/>
    </source>
</evidence>